<dbReference type="PANTHER" id="PTHR28026:SF8">
    <property type="entry name" value="YGL010W-LIKE PROTEIN"/>
    <property type="match status" value="1"/>
</dbReference>
<keyword evidence="1" id="KW-0472">Membrane</keyword>
<evidence type="ECO:0000313" key="2">
    <source>
        <dbReference type="EMBL" id="KAB5538512.1"/>
    </source>
</evidence>
<dbReference type="Proteomes" id="UP000326939">
    <property type="component" value="Chromosome 10"/>
</dbReference>
<reference evidence="3" key="1">
    <citation type="journal article" date="2019" name="Gigascience">
        <title>De novo genome assembly of the endangered Acer yangbiense, a plant species with extremely small populations endemic to Yunnan Province, China.</title>
        <authorList>
            <person name="Yang J."/>
            <person name="Wariss H.M."/>
            <person name="Tao L."/>
            <person name="Zhang R."/>
            <person name="Yun Q."/>
            <person name="Hollingsworth P."/>
            <person name="Dao Z."/>
            <person name="Luo G."/>
            <person name="Guo H."/>
            <person name="Ma Y."/>
            <person name="Sun W."/>
        </authorList>
    </citation>
    <scope>NUCLEOTIDE SEQUENCE [LARGE SCALE GENOMIC DNA]</scope>
    <source>
        <strain evidence="3">cv. br00</strain>
    </source>
</reference>
<dbReference type="GO" id="GO:0005783">
    <property type="term" value="C:endoplasmic reticulum"/>
    <property type="evidence" value="ECO:0007669"/>
    <property type="project" value="TreeGrafter"/>
</dbReference>
<name>A0A5N5L7B3_9ROSI</name>
<dbReference type="Pfam" id="PF06127">
    <property type="entry name" value="Mpo1-like"/>
    <property type="match status" value="1"/>
</dbReference>
<dbReference type="PANTHER" id="PTHR28026">
    <property type="entry name" value="DUF962 DOMAIN PROTEIN (AFU_ORTHOLOGUE AFUA_8G05310)"/>
    <property type="match status" value="1"/>
</dbReference>
<accession>A0A5N5L7B3</accession>
<feature type="transmembrane region" description="Helical" evidence="1">
    <location>
        <begin position="26"/>
        <end position="46"/>
    </location>
</feature>
<keyword evidence="3" id="KW-1185">Reference proteome</keyword>
<feature type="transmembrane region" description="Helical" evidence="1">
    <location>
        <begin position="94"/>
        <end position="119"/>
    </location>
</feature>
<evidence type="ECO:0000313" key="3">
    <source>
        <dbReference type="Proteomes" id="UP000326939"/>
    </source>
</evidence>
<gene>
    <name evidence="2" type="ORF">DKX38_016045</name>
</gene>
<proteinExistence type="predicted"/>
<organism evidence="2 3">
    <name type="scientific">Salix brachista</name>
    <dbReference type="NCBI Taxonomy" id="2182728"/>
    <lineage>
        <taxon>Eukaryota</taxon>
        <taxon>Viridiplantae</taxon>
        <taxon>Streptophyta</taxon>
        <taxon>Embryophyta</taxon>
        <taxon>Tracheophyta</taxon>
        <taxon>Spermatophyta</taxon>
        <taxon>Magnoliopsida</taxon>
        <taxon>eudicotyledons</taxon>
        <taxon>Gunneridae</taxon>
        <taxon>Pentapetalae</taxon>
        <taxon>rosids</taxon>
        <taxon>fabids</taxon>
        <taxon>Malpighiales</taxon>
        <taxon>Salicaceae</taxon>
        <taxon>Saliceae</taxon>
        <taxon>Salix</taxon>
    </lineage>
</organism>
<sequence length="273" mass="30869">MGKYGLFDLEKHFAFYGAYHSNPINILIHMIFVWPIFFATSLILYFTPPLFNLPRVELSLFGSNPVVLFFNIGFFLVLIYALFYICLDPKAGSLAALLCGFCWITSCFVASSLGFSLAWKLMITEIEKTGSNRPVLIVNQMFPIGNISYFNSRCLLFQSNIARLEKCRTLDLNASLGLYLTLYATGDKEVVWNLDIGCIFDNLSSDNFLQKRAPALLDNLVQAFVMAPFFVLLEALQTSFGYEPYPGFHASVQAKIGAQIKEWKENKKLKLHG</sequence>
<evidence type="ECO:0000256" key="1">
    <source>
        <dbReference type="SAM" id="Phobius"/>
    </source>
</evidence>
<protein>
    <submittedName>
        <fullName evidence="2">Uncharacterized protein</fullName>
    </submittedName>
</protein>
<keyword evidence="1" id="KW-1133">Transmembrane helix</keyword>
<dbReference type="InterPro" id="IPR009305">
    <property type="entry name" value="Mpo1-like"/>
</dbReference>
<keyword evidence="1" id="KW-0812">Transmembrane</keyword>
<dbReference type="GO" id="GO:0046521">
    <property type="term" value="P:sphingoid catabolic process"/>
    <property type="evidence" value="ECO:0007669"/>
    <property type="project" value="TreeGrafter"/>
</dbReference>
<comment type="caution">
    <text evidence="2">The sequence shown here is derived from an EMBL/GenBank/DDBJ whole genome shotgun (WGS) entry which is preliminary data.</text>
</comment>
<dbReference type="EMBL" id="VDCV01000010">
    <property type="protein sequence ID" value="KAB5538512.1"/>
    <property type="molecule type" value="Genomic_DNA"/>
</dbReference>
<dbReference type="AlphaFoldDB" id="A0A5N5L7B3"/>
<dbReference type="GO" id="GO:0016020">
    <property type="term" value="C:membrane"/>
    <property type="evidence" value="ECO:0007669"/>
    <property type="project" value="GOC"/>
</dbReference>
<feature type="transmembrane region" description="Helical" evidence="1">
    <location>
        <begin position="66"/>
        <end position="87"/>
    </location>
</feature>